<comment type="catalytic activity">
    <reaction evidence="9">
        <text>feruloyl-polysaccharide + H2O = ferulate + polysaccharide.</text>
        <dbReference type="EC" id="3.1.1.73"/>
    </reaction>
</comment>
<dbReference type="AlphaFoldDB" id="A0A5C3QGD7"/>
<protein>
    <recommendedName>
        <fullName evidence="10">Carboxylic ester hydrolase</fullName>
        <ecNumber evidence="10">3.1.1.-</ecNumber>
    </recommendedName>
</protein>
<keyword evidence="3" id="KW-0858">Xylan degradation</keyword>
<reference evidence="11 12" key="1">
    <citation type="journal article" date="2019" name="Nat. Ecol. Evol.">
        <title>Megaphylogeny resolves global patterns of mushroom evolution.</title>
        <authorList>
            <person name="Varga T."/>
            <person name="Krizsan K."/>
            <person name="Foldi C."/>
            <person name="Dima B."/>
            <person name="Sanchez-Garcia M."/>
            <person name="Sanchez-Ramirez S."/>
            <person name="Szollosi G.J."/>
            <person name="Szarkandi J.G."/>
            <person name="Papp V."/>
            <person name="Albert L."/>
            <person name="Andreopoulos W."/>
            <person name="Angelini C."/>
            <person name="Antonin V."/>
            <person name="Barry K.W."/>
            <person name="Bougher N.L."/>
            <person name="Buchanan P."/>
            <person name="Buyck B."/>
            <person name="Bense V."/>
            <person name="Catcheside P."/>
            <person name="Chovatia M."/>
            <person name="Cooper J."/>
            <person name="Damon W."/>
            <person name="Desjardin D."/>
            <person name="Finy P."/>
            <person name="Geml J."/>
            <person name="Haridas S."/>
            <person name="Hughes K."/>
            <person name="Justo A."/>
            <person name="Karasinski D."/>
            <person name="Kautmanova I."/>
            <person name="Kiss B."/>
            <person name="Kocsube S."/>
            <person name="Kotiranta H."/>
            <person name="LaButti K.M."/>
            <person name="Lechner B.E."/>
            <person name="Liimatainen K."/>
            <person name="Lipzen A."/>
            <person name="Lukacs Z."/>
            <person name="Mihaltcheva S."/>
            <person name="Morgado L.N."/>
            <person name="Niskanen T."/>
            <person name="Noordeloos M.E."/>
            <person name="Ohm R.A."/>
            <person name="Ortiz-Santana B."/>
            <person name="Ovrebo C."/>
            <person name="Racz N."/>
            <person name="Riley R."/>
            <person name="Savchenko A."/>
            <person name="Shiryaev A."/>
            <person name="Soop K."/>
            <person name="Spirin V."/>
            <person name="Szebenyi C."/>
            <person name="Tomsovsky M."/>
            <person name="Tulloss R.E."/>
            <person name="Uehling J."/>
            <person name="Grigoriev I.V."/>
            <person name="Vagvolgyi C."/>
            <person name="Papp T."/>
            <person name="Martin F.M."/>
            <person name="Miettinen O."/>
            <person name="Hibbett D.S."/>
            <person name="Nagy L.G."/>
        </authorList>
    </citation>
    <scope>NUCLEOTIDE SEQUENCE [LARGE SCALE GENOMIC DNA]</scope>
    <source>
        <strain evidence="11 12">CBS 309.79</strain>
    </source>
</reference>
<dbReference type="SUPFAM" id="SSF53474">
    <property type="entry name" value="alpha/beta-Hydrolases"/>
    <property type="match status" value="1"/>
</dbReference>
<dbReference type="OrthoDB" id="3039123at2759"/>
<keyword evidence="12" id="KW-1185">Reference proteome</keyword>
<dbReference type="InterPro" id="IPR011118">
    <property type="entry name" value="Tannase/feruloyl_esterase"/>
</dbReference>
<feature type="signal peptide" evidence="10">
    <location>
        <begin position="1"/>
        <end position="24"/>
    </location>
</feature>
<name>A0A5C3QGD7_9AGAR</name>
<dbReference type="PANTHER" id="PTHR33938:SF15">
    <property type="entry name" value="FERULOYL ESTERASE B-RELATED"/>
    <property type="match status" value="1"/>
</dbReference>
<gene>
    <name evidence="11" type="ORF">BDV98DRAFT_551372</name>
</gene>
<dbReference type="EMBL" id="ML178833">
    <property type="protein sequence ID" value="TFK99550.1"/>
    <property type="molecule type" value="Genomic_DNA"/>
</dbReference>
<keyword evidence="3" id="KW-0119">Carbohydrate metabolism</keyword>
<evidence type="ECO:0000256" key="3">
    <source>
        <dbReference type="ARBA" id="ARBA00022651"/>
    </source>
</evidence>
<dbReference type="EC" id="3.1.1.-" evidence="10"/>
<evidence type="ECO:0000256" key="6">
    <source>
        <dbReference type="ARBA" id="ARBA00022801"/>
    </source>
</evidence>
<sequence>MPSICTSLRLLALVSAFTQQFTAAEPSQSTSDRCLLLAQNTSFKDTTIISSTRLAANPSVQPWGVPCGSAPVPVSVPLCRVQFSVRTSNESEVKAEAWLPDEWYGRFLGIGNAGSGGCIDYSTLNYGSSLHFASFASNNGHDGDIGLPFLHHPQVLQDFASRSIHALSVAGKRIVKAYYTRPHSKSYFIGCSQGGRQGTYSALHWPKDFDGILAGAPVTNLHFVLGWLGLMSRYTGAPAGMSSPSFIPRELWAAVRREILKQCDGVDGVVNGIVDDGEACRFRPEVLACSTLGGEEGVERLTEPQLEAVRKVYSALVGGDGEVLFFGYSLGADPLTVFDPLFGGSLFPYANDWWKYAIYQDPDHDFSNFSLADIFAANELDPFEVSTISGEFQELHARGGKFLTYTGTHDQLVPAGNAKRAYTLALQSMGKRAMSAFYRLFLVPGMDHCGSPFSEGPFRIGHNAFSVPPVNDTEHNVLLALVDWVEGGRAPERVVGTGGEGEERVLCRHPLRSVWDGGRWVCKL</sequence>
<dbReference type="Proteomes" id="UP000305067">
    <property type="component" value="Unassembled WGS sequence"/>
</dbReference>
<evidence type="ECO:0000256" key="2">
    <source>
        <dbReference type="ARBA" id="ARBA00022487"/>
    </source>
</evidence>
<keyword evidence="7" id="KW-0106">Calcium</keyword>
<evidence type="ECO:0000313" key="12">
    <source>
        <dbReference type="Proteomes" id="UP000305067"/>
    </source>
</evidence>
<keyword evidence="3" id="KW-0624">Polysaccharide degradation</keyword>
<keyword evidence="4" id="KW-0479">Metal-binding</keyword>
<evidence type="ECO:0000256" key="9">
    <source>
        <dbReference type="ARBA" id="ARBA00034075"/>
    </source>
</evidence>
<dbReference type="InterPro" id="IPR029058">
    <property type="entry name" value="AB_hydrolase_fold"/>
</dbReference>
<keyword evidence="2" id="KW-0719">Serine esterase</keyword>
<organism evidence="11 12">
    <name type="scientific">Pterulicium gracile</name>
    <dbReference type="NCBI Taxonomy" id="1884261"/>
    <lineage>
        <taxon>Eukaryota</taxon>
        <taxon>Fungi</taxon>
        <taxon>Dikarya</taxon>
        <taxon>Basidiomycota</taxon>
        <taxon>Agaricomycotina</taxon>
        <taxon>Agaricomycetes</taxon>
        <taxon>Agaricomycetidae</taxon>
        <taxon>Agaricales</taxon>
        <taxon>Pleurotineae</taxon>
        <taxon>Pterulaceae</taxon>
        <taxon>Pterulicium</taxon>
    </lineage>
</organism>
<feature type="chain" id="PRO_5023159783" description="Carboxylic ester hydrolase" evidence="10">
    <location>
        <begin position="25"/>
        <end position="524"/>
    </location>
</feature>
<dbReference type="GO" id="GO:0046872">
    <property type="term" value="F:metal ion binding"/>
    <property type="evidence" value="ECO:0007669"/>
    <property type="project" value="UniProtKB-KW"/>
</dbReference>
<evidence type="ECO:0000313" key="11">
    <source>
        <dbReference type="EMBL" id="TFK99550.1"/>
    </source>
</evidence>
<dbReference type="GO" id="GO:0030600">
    <property type="term" value="F:feruloyl esterase activity"/>
    <property type="evidence" value="ECO:0007669"/>
    <property type="project" value="UniProtKB-EC"/>
</dbReference>
<evidence type="ECO:0000256" key="4">
    <source>
        <dbReference type="ARBA" id="ARBA00022723"/>
    </source>
</evidence>
<dbReference type="PANTHER" id="PTHR33938">
    <property type="entry name" value="FERULOYL ESTERASE B-RELATED"/>
    <property type="match status" value="1"/>
</dbReference>
<evidence type="ECO:0000256" key="8">
    <source>
        <dbReference type="ARBA" id="ARBA00023157"/>
    </source>
</evidence>
<evidence type="ECO:0000256" key="5">
    <source>
        <dbReference type="ARBA" id="ARBA00022729"/>
    </source>
</evidence>
<dbReference type="Pfam" id="PF07519">
    <property type="entry name" value="Tannase"/>
    <property type="match status" value="2"/>
</dbReference>
<evidence type="ECO:0000256" key="10">
    <source>
        <dbReference type="RuleBase" id="RU361238"/>
    </source>
</evidence>
<proteinExistence type="inferred from homology"/>
<evidence type="ECO:0000256" key="1">
    <source>
        <dbReference type="ARBA" id="ARBA00006249"/>
    </source>
</evidence>
<keyword evidence="6 10" id="KW-0378">Hydrolase</keyword>
<comment type="similarity">
    <text evidence="1 10">Belongs to the tannase family.</text>
</comment>
<dbReference type="STRING" id="1884261.A0A5C3QGD7"/>
<accession>A0A5C3QGD7</accession>
<dbReference type="Gene3D" id="3.40.50.1820">
    <property type="entry name" value="alpha/beta hydrolase"/>
    <property type="match status" value="1"/>
</dbReference>
<keyword evidence="5 10" id="KW-0732">Signal</keyword>
<evidence type="ECO:0000256" key="7">
    <source>
        <dbReference type="ARBA" id="ARBA00022837"/>
    </source>
</evidence>
<dbReference type="GO" id="GO:0045493">
    <property type="term" value="P:xylan catabolic process"/>
    <property type="evidence" value="ECO:0007669"/>
    <property type="project" value="UniProtKB-KW"/>
</dbReference>
<keyword evidence="8" id="KW-1015">Disulfide bond</keyword>